<keyword evidence="9" id="KW-0812">Transmembrane</keyword>
<sequence length="340" mass="38396">MENSNNPQLNKLSPDQGAENKSPVINDIPSVSKLPAEIEKHKFWENPTFLFVCMGILTIIAMLSTYFIAQKYDNPMVVIASISLVTGIITLVGGMTIKTIDELATTNRMKTEFVSIASHQLRTPLSIIKWYVEFLSKKEIQKNFTDKEIKYIKTINDSNQRMIKLVNDLLDISRIENGRMQIKLEKTNFVELCQNIIKENQPIAELKKIKISFKYDPSIPLILADPKRIGIAMDNLITNAVKYIQSDKGQGQISIEISNKNKNIIFNISDNGVGIPAGDQKKIFKKFFRANNTMRLQTSGTGLGLFIAKAIIESHKGSIWFVSKENEGTTFYFTLPLGKK</sequence>
<dbReference type="CDD" id="cd00082">
    <property type="entry name" value="HisKA"/>
    <property type="match status" value="1"/>
</dbReference>
<evidence type="ECO:0000256" key="6">
    <source>
        <dbReference type="ARBA" id="ARBA00023012"/>
    </source>
</evidence>
<gene>
    <name evidence="11" type="ORF">COT27_03450</name>
</gene>
<keyword evidence="9" id="KW-1133">Transmembrane helix</keyword>
<feature type="compositionally biased region" description="Polar residues" evidence="8">
    <location>
        <begin position="1"/>
        <end position="13"/>
    </location>
</feature>
<feature type="domain" description="Histidine kinase" evidence="10">
    <location>
        <begin position="116"/>
        <end position="339"/>
    </location>
</feature>
<dbReference type="AlphaFoldDB" id="A0A2M6XS01"/>
<dbReference type="EMBL" id="PEXX01000052">
    <property type="protein sequence ID" value="PIU10381.1"/>
    <property type="molecule type" value="Genomic_DNA"/>
</dbReference>
<feature type="region of interest" description="Disordered" evidence="8">
    <location>
        <begin position="1"/>
        <end position="26"/>
    </location>
</feature>
<dbReference type="InterPro" id="IPR050736">
    <property type="entry name" value="Sensor_HK_Regulatory"/>
</dbReference>
<evidence type="ECO:0000256" key="4">
    <source>
        <dbReference type="ARBA" id="ARBA00022679"/>
    </source>
</evidence>
<organism evidence="11 12">
    <name type="scientific">Candidatus Kuenenbacteria bacterium CG08_land_8_20_14_0_20_37_23</name>
    <dbReference type="NCBI Taxonomy" id="1974617"/>
    <lineage>
        <taxon>Bacteria</taxon>
        <taxon>Candidatus Kueneniibacteriota</taxon>
    </lineage>
</organism>
<comment type="catalytic activity">
    <reaction evidence="1">
        <text>ATP + protein L-histidine = ADP + protein N-phospho-L-histidine.</text>
        <dbReference type="EC" id="2.7.13.3"/>
    </reaction>
</comment>
<dbReference type="PANTHER" id="PTHR43711:SF1">
    <property type="entry name" value="HISTIDINE KINASE 1"/>
    <property type="match status" value="1"/>
</dbReference>
<dbReference type="PRINTS" id="PR00344">
    <property type="entry name" value="BCTRLSENSOR"/>
</dbReference>
<dbReference type="SMART" id="SM00387">
    <property type="entry name" value="HATPase_c"/>
    <property type="match status" value="1"/>
</dbReference>
<evidence type="ECO:0000256" key="9">
    <source>
        <dbReference type="SAM" id="Phobius"/>
    </source>
</evidence>
<evidence type="ECO:0000313" key="11">
    <source>
        <dbReference type="EMBL" id="PIU10381.1"/>
    </source>
</evidence>
<evidence type="ECO:0000256" key="2">
    <source>
        <dbReference type="ARBA" id="ARBA00012438"/>
    </source>
</evidence>
<dbReference type="Proteomes" id="UP000230586">
    <property type="component" value="Unassembled WGS sequence"/>
</dbReference>
<dbReference type="SUPFAM" id="SSF47384">
    <property type="entry name" value="Homodimeric domain of signal transducing histidine kinase"/>
    <property type="match status" value="1"/>
</dbReference>
<evidence type="ECO:0000259" key="10">
    <source>
        <dbReference type="PROSITE" id="PS50109"/>
    </source>
</evidence>
<dbReference type="PROSITE" id="PS50109">
    <property type="entry name" value="HIS_KIN"/>
    <property type="match status" value="1"/>
</dbReference>
<keyword evidence="7 9" id="KW-0472">Membrane</keyword>
<dbReference type="CDD" id="cd00075">
    <property type="entry name" value="HATPase"/>
    <property type="match status" value="1"/>
</dbReference>
<dbReference type="Gene3D" id="1.10.287.130">
    <property type="match status" value="1"/>
</dbReference>
<protein>
    <recommendedName>
        <fullName evidence="2">histidine kinase</fullName>
        <ecNumber evidence="2">2.7.13.3</ecNumber>
    </recommendedName>
</protein>
<dbReference type="Pfam" id="PF00512">
    <property type="entry name" value="HisKA"/>
    <property type="match status" value="1"/>
</dbReference>
<evidence type="ECO:0000313" key="12">
    <source>
        <dbReference type="Proteomes" id="UP000230586"/>
    </source>
</evidence>
<evidence type="ECO:0000256" key="8">
    <source>
        <dbReference type="SAM" id="MobiDB-lite"/>
    </source>
</evidence>
<evidence type="ECO:0000256" key="5">
    <source>
        <dbReference type="ARBA" id="ARBA00022777"/>
    </source>
</evidence>
<dbReference type="SUPFAM" id="SSF55874">
    <property type="entry name" value="ATPase domain of HSP90 chaperone/DNA topoisomerase II/histidine kinase"/>
    <property type="match status" value="1"/>
</dbReference>
<dbReference type="FunFam" id="1.10.287.130:FF:000001">
    <property type="entry name" value="Two-component sensor histidine kinase"/>
    <property type="match status" value="1"/>
</dbReference>
<dbReference type="FunFam" id="3.30.565.10:FF:000006">
    <property type="entry name" value="Sensor histidine kinase WalK"/>
    <property type="match status" value="1"/>
</dbReference>
<keyword evidence="4" id="KW-0808">Transferase</keyword>
<evidence type="ECO:0000256" key="3">
    <source>
        <dbReference type="ARBA" id="ARBA00022553"/>
    </source>
</evidence>
<evidence type="ECO:0000256" key="7">
    <source>
        <dbReference type="ARBA" id="ARBA00023136"/>
    </source>
</evidence>
<reference evidence="12" key="1">
    <citation type="submission" date="2017-09" db="EMBL/GenBank/DDBJ databases">
        <title>Depth-based differentiation of microbial function through sediment-hosted aquifers and enrichment of novel symbionts in the deep terrestrial subsurface.</title>
        <authorList>
            <person name="Probst A.J."/>
            <person name="Ladd B."/>
            <person name="Jarett J.K."/>
            <person name="Geller-Mcgrath D.E."/>
            <person name="Sieber C.M.K."/>
            <person name="Emerson J.B."/>
            <person name="Anantharaman K."/>
            <person name="Thomas B.C."/>
            <person name="Malmstrom R."/>
            <person name="Stieglmeier M."/>
            <person name="Klingl A."/>
            <person name="Woyke T."/>
            <person name="Ryan C.M."/>
            <person name="Banfield J.F."/>
        </authorList>
    </citation>
    <scope>NUCLEOTIDE SEQUENCE [LARGE SCALE GENOMIC DNA]</scope>
</reference>
<dbReference type="SMART" id="SM00388">
    <property type="entry name" value="HisKA"/>
    <property type="match status" value="1"/>
</dbReference>
<keyword evidence="6" id="KW-0902">Two-component regulatory system</keyword>
<dbReference type="PANTHER" id="PTHR43711">
    <property type="entry name" value="TWO-COMPONENT HISTIDINE KINASE"/>
    <property type="match status" value="1"/>
</dbReference>
<keyword evidence="5" id="KW-0418">Kinase</keyword>
<dbReference type="Gene3D" id="3.30.565.10">
    <property type="entry name" value="Histidine kinase-like ATPase, C-terminal domain"/>
    <property type="match status" value="1"/>
</dbReference>
<dbReference type="EC" id="2.7.13.3" evidence="2"/>
<evidence type="ECO:0000256" key="1">
    <source>
        <dbReference type="ARBA" id="ARBA00000085"/>
    </source>
</evidence>
<dbReference type="InterPro" id="IPR003594">
    <property type="entry name" value="HATPase_dom"/>
</dbReference>
<dbReference type="InterPro" id="IPR036097">
    <property type="entry name" value="HisK_dim/P_sf"/>
</dbReference>
<comment type="caution">
    <text evidence="11">The sequence shown here is derived from an EMBL/GenBank/DDBJ whole genome shotgun (WGS) entry which is preliminary data.</text>
</comment>
<dbReference type="InterPro" id="IPR004358">
    <property type="entry name" value="Sig_transdc_His_kin-like_C"/>
</dbReference>
<dbReference type="InterPro" id="IPR003661">
    <property type="entry name" value="HisK_dim/P_dom"/>
</dbReference>
<dbReference type="InterPro" id="IPR036890">
    <property type="entry name" value="HATPase_C_sf"/>
</dbReference>
<dbReference type="GO" id="GO:0000155">
    <property type="term" value="F:phosphorelay sensor kinase activity"/>
    <property type="evidence" value="ECO:0007669"/>
    <property type="project" value="InterPro"/>
</dbReference>
<feature type="transmembrane region" description="Helical" evidence="9">
    <location>
        <begin position="49"/>
        <end position="69"/>
    </location>
</feature>
<proteinExistence type="predicted"/>
<feature type="transmembrane region" description="Helical" evidence="9">
    <location>
        <begin position="76"/>
        <end position="97"/>
    </location>
</feature>
<name>A0A2M6XS01_9BACT</name>
<dbReference type="InterPro" id="IPR005467">
    <property type="entry name" value="His_kinase_dom"/>
</dbReference>
<keyword evidence="3" id="KW-0597">Phosphoprotein</keyword>
<dbReference type="Pfam" id="PF02518">
    <property type="entry name" value="HATPase_c"/>
    <property type="match status" value="1"/>
</dbReference>
<accession>A0A2M6XS01</accession>